<keyword evidence="9" id="KW-1185">Reference proteome</keyword>
<accession>A0A8B7NR19</accession>
<keyword evidence="4" id="KW-0689">Ribosomal protein</keyword>
<dbReference type="InterPro" id="IPR019716">
    <property type="entry name" value="Ribosomal_mL53"/>
</dbReference>
<evidence type="ECO:0000313" key="9">
    <source>
        <dbReference type="Proteomes" id="UP000694843"/>
    </source>
</evidence>
<name>A0A8B7NR19_HYAAZ</name>
<evidence type="ECO:0000256" key="7">
    <source>
        <dbReference type="ARBA" id="ARBA00035180"/>
    </source>
</evidence>
<evidence type="ECO:0000256" key="6">
    <source>
        <dbReference type="ARBA" id="ARBA00023274"/>
    </source>
</evidence>
<dbReference type="KEGG" id="hazt:108672927"/>
<dbReference type="OrthoDB" id="6618793at2759"/>
<gene>
    <name evidence="10" type="primary">LOC108672927</name>
</gene>
<evidence type="ECO:0000313" key="10">
    <source>
        <dbReference type="RefSeq" id="XP_018016184.1"/>
    </source>
</evidence>
<dbReference type="Gene3D" id="3.40.30.10">
    <property type="entry name" value="Glutaredoxin"/>
    <property type="match status" value="1"/>
</dbReference>
<protein>
    <recommendedName>
        <fullName evidence="7">Large ribosomal subunit protein mL53</fullName>
    </recommendedName>
    <alternativeName>
        <fullName evidence="8">39S ribosomal protein L53, mitochondrial</fullName>
    </alternativeName>
</protein>
<evidence type="ECO:0000256" key="4">
    <source>
        <dbReference type="ARBA" id="ARBA00022980"/>
    </source>
</evidence>
<dbReference type="Pfam" id="PF10780">
    <property type="entry name" value="MRP_L53"/>
    <property type="match status" value="1"/>
</dbReference>
<dbReference type="AlphaFoldDB" id="A0A8B7NR19"/>
<comment type="similarity">
    <text evidence="2">Belongs to the mitochondrion-specific ribosomal protein mL53 family.</text>
</comment>
<evidence type="ECO:0000256" key="2">
    <source>
        <dbReference type="ARBA" id="ARBA00005557"/>
    </source>
</evidence>
<dbReference type="PANTHER" id="PTHR33618">
    <property type="entry name" value="39S RIBOSOMAL PROTEIN L53, MITOCHONDRIAL"/>
    <property type="match status" value="1"/>
</dbReference>
<evidence type="ECO:0000256" key="1">
    <source>
        <dbReference type="ARBA" id="ARBA00004173"/>
    </source>
</evidence>
<evidence type="ECO:0000256" key="5">
    <source>
        <dbReference type="ARBA" id="ARBA00023128"/>
    </source>
</evidence>
<dbReference type="GO" id="GO:0005762">
    <property type="term" value="C:mitochondrial large ribosomal subunit"/>
    <property type="evidence" value="ECO:0007669"/>
    <property type="project" value="TreeGrafter"/>
</dbReference>
<dbReference type="CTD" id="116540"/>
<dbReference type="PANTHER" id="PTHR33618:SF1">
    <property type="entry name" value="LARGE RIBOSOMAL SUBUNIT PROTEIN ML53"/>
    <property type="match status" value="1"/>
</dbReference>
<dbReference type="InterPro" id="IPR052473">
    <property type="entry name" value="mtLSU_mL53"/>
</dbReference>
<proteinExistence type="inferred from homology"/>
<dbReference type="GeneID" id="108672927"/>
<keyword evidence="6" id="KW-0687">Ribonucleoprotein</keyword>
<sequence>MALPFTNWGSVSRSAGLLSALGKQVKLLNYGGADRITVSFDPFTEKQQVFTIRSILSYLNQHKRRITNPKCALRTNILCDRSLPSVHVQLIDGSEVLFKTENLTTLEFLTNFNHMVSAKAPKKQEVAVVLTKAEKAAAVGGAKKKWK</sequence>
<reference evidence="10" key="1">
    <citation type="submission" date="2025-08" db="UniProtKB">
        <authorList>
            <consortium name="RefSeq"/>
        </authorList>
    </citation>
    <scope>IDENTIFICATION</scope>
    <source>
        <tissue evidence="10">Whole organism</tissue>
    </source>
</reference>
<evidence type="ECO:0000256" key="8">
    <source>
        <dbReference type="ARBA" id="ARBA00042721"/>
    </source>
</evidence>
<evidence type="ECO:0000256" key="3">
    <source>
        <dbReference type="ARBA" id="ARBA00022946"/>
    </source>
</evidence>
<keyword evidence="3" id="KW-0809">Transit peptide</keyword>
<dbReference type="OMA" id="CDRQPAN"/>
<comment type="subcellular location">
    <subcellularLocation>
        <location evidence="1">Mitochondrion</location>
    </subcellularLocation>
</comment>
<organism evidence="9 10">
    <name type="scientific">Hyalella azteca</name>
    <name type="common">Amphipod</name>
    <dbReference type="NCBI Taxonomy" id="294128"/>
    <lineage>
        <taxon>Eukaryota</taxon>
        <taxon>Metazoa</taxon>
        <taxon>Ecdysozoa</taxon>
        <taxon>Arthropoda</taxon>
        <taxon>Crustacea</taxon>
        <taxon>Multicrustacea</taxon>
        <taxon>Malacostraca</taxon>
        <taxon>Eumalacostraca</taxon>
        <taxon>Peracarida</taxon>
        <taxon>Amphipoda</taxon>
        <taxon>Senticaudata</taxon>
        <taxon>Talitrida</taxon>
        <taxon>Talitroidea</taxon>
        <taxon>Hyalellidae</taxon>
        <taxon>Hyalella</taxon>
    </lineage>
</organism>
<dbReference type="RefSeq" id="XP_018016184.1">
    <property type="nucleotide sequence ID" value="XM_018160695.2"/>
</dbReference>
<keyword evidence="5" id="KW-0496">Mitochondrion</keyword>
<dbReference type="Proteomes" id="UP000694843">
    <property type="component" value="Unplaced"/>
</dbReference>